<reference evidence="3" key="1">
    <citation type="submission" date="2017-05" db="EMBL/GenBank/DDBJ databases">
        <authorList>
            <person name="Sharma S."/>
            <person name="Sidhu C."/>
            <person name="Pinnaka A.K."/>
        </authorList>
    </citation>
    <scope>NUCLEOTIDE SEQUENCE [LARGE SCALE GENOMIC DNA]</scope>
    <source>
        <strain evidence="3">AK93</strain>
    </source>
</reference>
<dbReference type="InterPro" id="IPR013783">
    <property type="entry name" value="Ig-like_fold"/>
</dbReference>
<keyword evidence="3" id="KW-1185">Reference proteome</keyword>
<gene>
    <name evidence="2" type="ORF">CAL65_09200</name>
</gene>
<sequence length="780" mass="85729">MGDRHRHRCGAAGRSDKPTAKKGRYRYLLLVLITLSVSAEATFDRTPPEISLIEPEANSFVSDQRAEVRFAVEEVGRTGLSRSGIDRSSRRLLVNGEDYTSDTYFVYTNLRRPWNHLDELLVGSDLYEVLRNFLPWLRRPDSGLIVLRPSQDRPLPEGELELRVQVADLAGNVGALDVAFSVDTLPPVIQAVSPAEGTTLSDLRAPLRYSIVDAGIGVNPEQVQVYVNGVERANWMSYTEGDLLLQPPEGDQWPEGELTSAIVAADLLGNRAQAEFHYAVALTPLRARPRAVPEVGYAPLQVRFFPDVDTDTAIEEYAWDFEGDGTFDRTEVIGRHQDFTYTTPGTYRAALRAEDSRGDMHIGYVTVEVKNAPPVVSAIAQPSNGEIPLTVHFRVEATDNEGIALYEWDYTGDGVYDYSGPYTDFSYVYDQVGSYSPRLRVTDVLGASTEYGAPIIDVRAAPVGAPNVVATATPSAGDGPLTVNFSGTASHPADEPVTEWAWDFNGDGSFEAVGELATVEYTYESPGIFYPRLRITTADGQQAEDVLAITVRMETALSVSDDTIDLALEETATVSTTLGAAARASLVIENSQGQVVRTLVPWSHRAAGAYQDAWDGRDDQGAAVPEGPYYAILLYETGDQVHRHDLGQTTGNREFNPPRSSVPSSFQPFGDNPLEITFTLNEAAEVTAFMGRFRVNTRLVTFMQRQPLGRGSHTITWYGTDSDGRLIRPREAIDSCSVFSHSPCRTTRFTYAAVRMSAVCVRLSLFSALVQSRNCSWISI</sequence>
<accession>A0A3E0WWV3</accession>
<evidence type="ECO:0000259" key="1">
    <source>
        <dbReference type="PROSITE" id="PS50093"/>
    </source>
</evidence>
<dbReference type="InterPro" id="IPR022409">
    <property type="entry name" value="PKD/Chitinase_dom"/>
</dbReference>
<dbReference type="EMBL" id="NFZW01000007">
    <property type="protein sequence ID" value="RFA37452.1"/>
    <property type="molecule type" value="Genomic_DNA"/>
</dbReference>
<dbReference type="Gene3D" id="2.60.40.4070">
    <property type="match status" value="1"/>
</dbReference>
<feature type="domain" description="PKD" evidence="1">
    <location>
        <begin position="466"/>
        <end position="558"/>
    </location>
</feature>
<dbReference type="Pfam" id="PF13860">
    <property type="entry name" value="FlgD_ig"/>
    <property type="match status" value="1"/>
</dbReference>
<dbReference type="Proteomes" id="UP000256763">
    <property type="component" value="Unassembled WGS sequence"/>
</dbReference>
<dbReference type="AlphaFoldDB" id="A0A3E0WWV3"/>
<protein>
    <recommendedName>
        <fullName evidence="1">PKD domain-containing protein</fullName>
    </recommendedName>
</protein>
<dbReference type="Pfam" id="PF18911">
    <property type="entry name" value="PKD_4"/>
    <property type="match status" value="3"/>
</dbReference>
<dbReference type="InterPro" id="IPR035986">
    <property type="entry name" value="PKD_dom_sf"/>
</dbReference>
<dbReference type="InterPro" id="IPR000601">
    <property type="entry name" value="PKD_dom"/>
</dbReference>
<evidence type="ECO:0000313" key="3">
    <source>
        <dbReference type="Proteomes" id="UP000256763"/>
    </source>
</evidence>
<evidence type="ECO:0000313" key="2">
    <source>
        <dbReference type="EMBL" id="RFA37452.1"/>
    </source>
</evidence>
<dbReference type="InterPro" id="IPR025965">
    <property type="entry name" value="FlgD/Vpr_Ig-like"/>
</dbReference>
<dbReference type="RefSeq" id="WP_116301786.1">
    <property type="nucleotide sequence ID" value="NZ_NFZV01000006.1"/>
</dbReference>
<dbReference type="OrthoDB" id="195316at2"/>
<proteinExistence type="predicted"/>
<dbReference type="SMART" id="SM00089">
    <property type="entry name" value="PKD"/>
    <property type="match status" value="3"/>
</dbReference>
<dbReference type="PROSITE" id="PS50093">
    <property type="entry name" value="PKD"/>
    <property type="match status" value="2"/>
</dbReference>
<organism evidence="2 3">
    <name type="scientific">Alkalilimnicola ehrlichii</name>
    <dbReference type="NCBI Taxonomy" id="351052"/>
    <lineage>
        <taxon>Bacteria</taxon>
        <taxon>Pseudomonadati</taxon>
        <taxon>Pseudomonadota</taxon>
        <taxon>Gammaproteobacteria</taxon>
        <taxon>Chromatiales</taxon>
        <taxon>Ectothiorhodospiraceae</taxon>
        <taxon>Alkalilimnicola</taxon>
    </lineage>
</organism>
<comment type="caution">
    <text evidence="2">The sequence shown here is derived from an EMBL/GenBank/DDBJ whole genome shotgun (WGS) entry which is preliminary data.</text>
</comment>
<feature type="domain" description="PKD" evidence="1">
    <location>
        <begin position="374"/>
        <end position="449"/>
    </location>
</feature>
<dbReference type="CDD" id="cd00146">
    <property type="entry name" value="PKD"/>
    <property type="match status" value="3"/>
</dbReference>
<name>A0A3E0WWV3_9GAMM</name>
<dbReference type="Gene3D" id="2.60.40.10">
    <property type="entry name" value="Immunoglobulins"/>
    <property type="match status" value="3"/>
</dbReference>
<dbReference type="SUPFAM" id="SSF49299">
    <property type="entry name" value="PKD domain"/>
    <property type="match status" value="3"/>
</dbReference>